<reference evidence="2" key="3">
    <citation type="submission" date="2022-01" db="EMBL/GenBank/DDBJ databases">
        <authorList>
            <person name="Rubenstein D.R."/>
        </authorList>
    </citation>
    <scope>NUCLEOTIDE SEQUENCE</scope>
    <source>
        <strain evidence="2">SS15</strain>
        <tissue evidence="2">Liver</tissue>
    </source>
</reference>
<dbReference type="OrthoDB" id="10480014at2759"/>
<comment type="caution">
    <text evidence="1">The sequence shown here is derived from an EMBL/GenBank/DDBJ whole genome shotgun (WGS) entry which is preliminary data.</text>
</comment>
<organism evidence="1">
    <name type="scientific">Lamprotornis superbus</name>
    <dbReference type="NCBI Taxonomy" id="245042"/>
    <lineage>
        <taxon>Eukaryota</taxon>
        <taxon>Metazoa</taxon>
        <taxon>Chordata</taxon>
        <taxon>Craniata</taxon>
        <taxon>Vertebrata</taxon>
        <taxon>Euteleostomi</taxon>
        <taxon>Archelosauria</taxon>
        <taxon>Archosauria</taxon>
        <taxon>Dinosauria</taxon>
        <taxon>Saurischia</taxon>
        <taxon>Theropoda</taxon>
        <taxon>Coelurosauria</taxon>
        <taxon>Aves</taxon>
        <taxon>Neognathae</taxon>
        <taxon>Neoaves</taxon>
        <taxon>Telluraves</taxon>
        <taxon>Australaves</taxon>
        <taxon>Passeriformes</taxon>
        <taxon>Sturnidae</taxon>
        <taxon>Lamprotornis</taxon>
    </lineage>
</organism>
<reference evidence="1" key="1">
    <citation type="submission" date="2020-10" db="EMBL/GenBank/DDBJ databases">
        <title>Feather gene expression reveals the developmental basis of iridescence in African starlings.</title>
        <authorList>
            <person name="Rubenstein D.R."/>
        </authorList>
    </citation>
    <scope>NUCLEOTIDE SEQUENCE</scope>
    <source>
        <strain evidence="1">SS15</strain>
        <tissue evidence="1">Liver</tissue>
    </source>
</reference>
<dbReference type="AlphaFoldDB" id="A0A835U0E9"/>
<proteinExistence type="predicted"/>
<evidence type="ECO:0000313" key="2">
    <source>
        <dbReference type="EMBL" id="KAI1243051.1"/>
    </source>
</evidence>
<reference evidence="2 3" key="2">
    <citation type="journal article" date="2021" name="J. Hered.">
        <title>Feather Gene Expression Elucidates the Developmental Basis of Plumage Iridescence in African Starlings.</title>
        <authorList>
            <person name="Rubenstein D.R."/>
            <person name="Corvelo A."/>
            <person name="MacManes M.D."/>
            <person name="Maia R."/>
            <person name="Narzisi G."/>
            <person name="Rousaki A."/>
            <person name="Vandenabeele P."/>
            <person name="Shawkey M.D."/>
            <person name="Solomon J."/>
        </authorList>
    </citation>
    <scope>NUCLEOTIDE SEQUENCE [LARGE SCALE GENOMIC DNA]</scope>
    <source>
        <strain evidence="2">SS15</strain>
    </source>
</reference>
<dbReference type="EMBL" id="JADDUC010000006">
    <property type="protein sequence ID" value="KAG0133331.1"/>
    <property type="molecule type" value="Genomic_DNA"/>
</dbReference>
<name>A0A835U0E9_9PASS</name>
<accession>A0A835U0E9</accession>
<evidence type="ECO:0000313" key="3">
    <source>
        <dbReference type="Proteomes" id="UP000618051"/>
    </source>
</evidence>
<evidence type="ECO:0000313" key="1">
    <source>
        <dbReference type="EMBL" id="KAG0133331.1"/>
    </source>
</evidence>
<sequence>MGRGSRVGELLLENRIMWVKGRWDKYLEDRQERIIAKYIKASAACSMVGSWEGSVLGEAVKGGSVQCTCPCHGFCPFLRQDSYMLIDFARVALTASMTLLLEETTVIEKYFVQNYFIRHR</sequence>
<dbReference type="EMBL" id="JADDUC020000001">
    <property type="protein sequence ID" value="KAI1243051.1"/>
    <property type="molecule type" value="Genomic_DNA"/>
</dbReference>
<gene>
    <name evidence="2" type="ORF">IHE44_0000620</name>
    <name evidence="1" type="ORF">IHE44_011149</name>
</gene>
<keyword evidence="3" id="KW-1185">Reference proteome</keyword>
<dbReference type="Proteomes" id="UP000618051">
    <property type="component" value="Unassembled WGS sequence"/>
</dbReference>
<protein>
    <submittedName>
        <fullName evidence="1">Uncharacterized protein</fullName>
    </submittedName>
</protein>